<name>A0A820TB76_9BILA</name>
<gene>
    <name evidence="13" type="ORF">UJA718_LOCUS24267</name>
</gene>
<evidence type="ECO:0000256" key="6">
    <source>
        <dbReference type="ARBA" id="ARBA00022912"/>
    </source>
</evidence>
<keyword evidence="5" id="KW-0378">Hydrolase</keyword>
<dbReference type="SUPFAM" id="SSF109715">
    <property type="entry name" value="DEK C-terminal domain"/>
    <property type="match status" value="1"/>
</dbReference>
<evidence type="ECO:0000256" key="2">
    <source>
        <dbReference type="ARBA" id="ARBA00009580"/>
    </source>
</evidence>
<evidence type="ECO:0000259" key="11">
    <source>
        <dbReference type="PROSITE" id="PS50056"/>
    </source>
</evidence>
<evidence type="ECO:0000256" key="8">
    <source>
        <dbReference type="ARBA" id="ARBA00048336"/>
    </source>
</evidence>
<feature type="domain" description="Tyrosine-protein phosphatase" evidence="10">
    <location>
        <begin position="395"/>
        <end position="537"/>
    </location>
</feature>
<dbReference type="Gene3D" id="3.90.190.10">
    <property type="entry name" value="Protein tyrosine phosphatase superfamily"/>
    <property type="match status" value="1"/>
</dbReference>
<dbReference type="GO" id="GO:0003779">
    <property type="term" value="F:actin binding"/>
    <property type="evidence" value="ECO:0007669"/>
    <property type="project" value="InterPro"/>
</dbReference>
<evidence type="ECO:0000259" key="10">
    <source>
        <dbReference type="PROSITE" id="PS50054"/>
    </source>
</evidence>
<dbReference type="GO" id="GO:0030837">
    <property type="term" value="P:negative regulation of actin filament polymerization"/>
    <property type="evidence" value="ECO:0007669"/>
    <property type="project" value="InterPro"/>
</dbReference>
<dbReference type="SMART" id="SM00195">
    <property type="entry name" value="DSPc"/>
    <property type="match status" value="1"/>
</dbReference>
<feature type="region of interest" description="Disordered" evidence="9">
    <location>
        <begin position="19"/>
        <end position="47"/>
    </location>
</feature>
<dbReference type="PROSITE" id="PS50054">
    <property type="entry name" value="TYR_PHOSPHATASE_DUAL"/>
    <property type="match status" value="1"/>
</dbReference>
<dbReference type="EC" id="3.1.3.16" evidence="3"/>
<comment type="caution">
    <text evidence="13">The sequence shown here is derived from an EMBL/GenBank/DDBJ whole genome shotgun (WGS) entry which is preliminary data.</text>
</comment>
<dbReference type="GO" id="GO:0005856">
    <property type="term" value="C:cytoskeleton"/>
    <property type="evidence" value="ECO:0007669"/>
    <property type="project" value="UniProtKB-SubCell"/>
</dbReference>
<dbReference type="InterPro" id="IPR014876">
    <property type="entry name" value="DEK_C"/>
</dbReference>
<dbReference type="InterPro" id="IPR000387">
    <property type="entry name" value="Tyr_Pase_dom"/>
</dbReference>
<feature type="domain" description="Tyrosine specific protein phosphatases" evidence="11">
    <location>
        <begin position="458"/>
        <end position="515"/>
    </location>
</feature>
<organism evidence="13 14">
    <name type="scientific">Rotaria socialis</name>
    <dbReference type="NCBI Taxonomy" id="392032"/>
    <lineage>
        <taxon>Eukaryota</taxon>
        <taxon>Metazoa</taxon>
        <taxon>Spiralia</taxon>
        <taxon>Gnathifera</taxon>
        <taxon>Rotifera</taxon>
        <taxon>Eurotatoria</taxon>
        <taxon>Bdelloidea</taxon>
        <taxon>Philodinida</taxon>
        <taxon>Philodinidae</taxon>
        <taxon>Rotaria</taxon>
    </lineage>
</organism>
<dbReference type="SUPFAM" id="SSF52799">
    <property type="entry name" value="(Phosphotyrosine protein) phosphatases II"/>
    <property type="match status" value="1"/>
</dbReference>
<dbReference type="InterPro" id="IPR043588">
    <property type="entry name" value="SSH-N"/>
</dbReference>
<dbReference type="InterPro" id="IPR000340">
    <property type="entry name" value="Dual-sp_phosphatase_cat-dom"/>
</dbReference>
<reference evidence="13" key="1">
    <citation type="submission" date="2021-02" db="EMBL/GenBank/DDBJ databases">
        <authorList>
            <person name="Nowell W R."/>
        </authorList>
    </citation>
    <scope>NUCLEOTIDE SEQUENCE</scope>
</reference>
<evidence type="ECO:0000313" key="14">
    <source>
        <dbReference type="Proteomes" id="UP000663873"/>
    </source>
</evidence>
<dbReference type="GO" id="GO:0004722">
    <property type="term" value="F:protein serine/threonine phosphatase activity"/>
    <property type="evidence" value="ECO:0007669"/>
    <property type="project" value="UniProtKB-EC"/>
</dbReference>
<dbReference type="Pfam" id="PF23040">
    <property type="entry name" value="PH_SSH1-like_1st"/>
    <property type="match status" value="1"/>
</dbReference>
<feature type="domain" description="DEK-C" evidence="12">
    <location>
        <begin position="337"/>
        <end position="392"/>
    </location>
</feature>
<dbReference type="InterPro" id="IPR020422">
    <property type="entry name" value="TYR_PHOSPHATASE_DUAL_dom"/>
</dbReference>
<dbReference type="PROSITE" id="PS50056">
    <property type="entry name" value="TYR_PHOSPHATASE_2"/>
    <property type="match status" value="1"/>
</dbReference>
<dbReference type="PANTHER" id="PTHR45864:SF2">
    <property type="entry name" value="PROTEIN PHOSPHATASE SLINGSHOT"/>
    <property type="match status" value="1"/>
</dbReference>
<keyword evidence="4" id="KW-0963">Cytoplasm</keyword>
<dbReference type="FunFam" id="3.90.190.10:FF:000004">
    <property type="entry name" value="Protein phosphatase Slingshot homolog 2"/>
    <property type="match status" value="1"/>
</dbReference>
<feature type="compositionally biased region" description="Low complexity" evidence="9">
    <location>
        <begin position="26"/>
        <end position="44"/>
    </location>
</feature>
<evidence type="ECO:0000256" key="4">
    <source>
        <dbReference type="ARBA" id="ARBA00022490"/>
    </source>
</evidence>
<dbReference type="PROSITE" id="PS00383">
    <property type="entry name" value="TYR_PHOSPHATASE_1"/>
    <property type="match status" value="1"/>
</dbReference>
<evidence type="ECO:0000259" key="12">
    <source>
        <dbReference type="PROSITE" id="PS51998"/>
    </source>
</evidence>
<dbReference type="Pfam" id="PF08766">
    <property type="entry name" value="DEK_C"/>
    <property type="match status" value="1"/>
</dbReference>
<dbReference type="InterPro" id="IPR016130">
    <property type="entry name" value="Tyr_Pase_AS"/>
</dbReference>
<keyword evidence="7" id="KW-0206">Cytoskeleton</keyword>
<accession>A0A820TB76</accession>
<comment type="catalytic activity">
    <reaction evidence="8">
        <text>O-phospho-L-threonyl-[protein] + H2O = L-threonyl-[protein] + phosphate</text>
        <dbReference type="Rhea" id="RHEA:47004"/>
        <dbReference type="Rhea" id="RHEA-COMP:11060"/>
        <dbReference type="Rhea" id="RHEA-COMP:11605"/>
        <dbReference type="ChEBI" id="CHEBI:15377"/>
        <dbReference type="ChEBI" id="CHEBI:30013"/>
        <dbReference type="ChEBI" id="CHEBI:43474"/>
        <dbReference type="ChEBI" id="CHEBI:61977"/>
        <dbReference type="EC" id="3.1.3.16"/>
    </reaction>
</comment>
<dbReference type="Proteomes" id="UP000663873">
    <property type="component" value="Unassembled WGS sequence"/>
</dbReference>
<keyword evidence="6" id="KW-0904">Protein phosphatase</keyword>
<evidence type="ECO:0000256" key="1">
    <source>
        <dbReference type="ARBA" id="ARBA00004245"/>
    </source>
</evidence>
<evidence type="ECO:0000256" key="3">
    <source>
        <dbReference type="ARBA" id="ARBA00013081"/>
    </source>
</evidence>
<dbReference type="PROSITE" id="PS51998">
    <property type="entry name" value="DEK_C"/>
    <property type="match status" value="1"/>
</dbReference>
<proteinExistence type="inferred from homology"/>
<evidence type="ECO:0000256" key="5">
    <source>
        <dbReference type="ARBA" id="ARBA00022801"/>
    </source>
</evidence>
<evidence type="ECO:0000313" key="13">
    <source>
        <dbReference type="EMBL" id="CAF4472105.1"/>
    </source>
</evidence>
<keyword evidence="14" id="KW-1185">Reference proteome</keyword>
<comment type="subcellular location">
    <subcellularLocation>
        <location evidence="1">Cytoplasm</location>
        <location evidence="1">Cytoskeleton</location>
    </subcellularLocation>
</comment>
<dbReference type="Pfam" id="PF00782">
    <property type="entry name" value="DSPc"/>
    <property type="match status" value="1"/>
</dbReference>
<dbReference type="InterPro" id="IPR029021">
    <property type="entry name" value="Prot-tyrosine_phosphatase-like"/>
</dbReference>
<dbReference type="InterPro" id="IPR043587">
    <property type="entry name" value="Phosphatase_SSH-like"/>
</dbReference>
<evidence type="ECO:0000256" key="7">
    <source>
        <dbReference type="ARBA" id="ARBA00023212"/>
    </source>
</evidence>
<comment type="similarity">
    <text evidence="2">Belongs to the protein-tyrosine phosphatase family.</text>
</comment>
<protein>
    <recommendedName>
        <fullName evidence="3">protein-serine/threonine phosphatase</fullName>
        <ecNumber evidence="3">3.1.3.16</ecNumber>
    </recommendedName>
</protein>
<evidence type="ECO:0000256" key="9">
    <source>
        <dbReference type="SAM" id="MobiDB-lite"/>
    </source>
</evidence>
<dbReference type="EMBL" id="CAJOBP010005540">
    <property type="protein sequence ID" value="CAF4472105.1"/>
    <property type="molecule type" value="Genomic_DNA"/>
</dbReference>
<dbReference type="AlphaFoldDB" id="A0A820TB76"/>
<dbReference type="PANTHER" id="PTHR45864">
    <property type="entry name" value="SLINGSHOT PROTEIN PHOSPHATASE HOMOLOG"/>
    <property type="match status" value="1"/>
</dbReference>
<sequence length="597" mass="68447">MSGETIIIEENNLLNLSNDVRDASTSPNHGSSPESLSSSTSISPNRNQITTITGQLTELNKGITDMSHKMDQFLAVNSKVVEDMNGKIDKFLDSSGKVVETNDKLLKFNQKLVVWYNVVLSSFSNIFWDAHDILDDFEQEIHALWTHLEIFLDMRIRNYIENLQPYLESMYTILQPDNRLTLMVQLESGFPNRFRYLVIITCIGKQQTEESALLGFDVTSSEITIGMTLPIRADLDISLDGDGGFKVTSYDQCYMFKPVSVQALWTAYQSLHKASNQARHYNYITNTGVTHGWLEYYRHIDLRSNQIYINEWNQMNDILSHRSDSPHLYQPLSSDEEALRTRINVKLKELMLQVDLDQVTPKFLREQLENAFEMSLSSYKQYIDDEMLQILAQMDKSTMILPHLYLGSEWNASNFEELKANNIGYVLNVSREIDNFFPGHFKYLNVRVHDHDDADLLKEWEKTFRFINEAKLNNQSCLVHCKMGISRSASTVLAYLMKENNHSLVDALEHVKQRRSCVNPNGGFRNQLLIYEGILAAHKTFRSKLNDCQITTTAKTMSTTPTPIESLSSVSEDLMVLLRKKSPNKIYGGTIHPNSLT</sequence>